<proteinExistence type="predicted"/>
<keyword evidence="2" id="KW-1185">Reference proteome</keyword>
<reference evidence="1" key="1">
    <citation type="submission" date="2020-05" db="EMBL/GenBank/DDBJ databases">
        <title>Large-scale comparative analyses of tick genomes elucidate their genetic diversity and vector capacities.</title>
        <authorList>
            <person name="Jia N."/>
            <person name="Wang J."/>
            <person name="Shi W."/>
            <person name="Du L."/>
            <person name="Sun Y."/>
            <person name="Zhan W."/>
            <person name="Jiang J."/>
            <person name="Wang Q."/>
            <person name="Zhang B."/>
            <person name="Ji P."/>
            <person name="Sakyi L.B."/>
            <person name="Cui X."/>
            <person name="Yuan T."/>
            <person name="Jiang B."/>
            <person name="Yang W."/>
            <person name="Lam T.T.-Y."/>
            <person name="Chang Q."/>
            <person name="Ding S."/>
            <person name="Wang X."/>
            <person name="Zhu J."/>
            <person name="Ruan X."/>
            <person name="Zhao L."/>
            <person name="Wei J."/>
            <person name="Que T."/>
            <person name="Du C."/>
            <person name="Cheng J."/>
            <person name="Dai P."/>
            <person name="Han X."/>
            <person name="Huang E."/>
            <person name="Gao Y."/>
            <person name="Liu J."/>
            <person name="Shao H."/>
            <person name="Ye R."/>
            <person name="Li L."/>
            <person name="Wei W."/>
            <person name="Wang X."/>
            <person name="Wang C."/>
            <person name="Yang T."/>
            <person name="Huo Q."/>
            <person name="Li W."/>
            <person name="Guo W."/>
            <person name="Chen H."/>
            <person name="Zhou L."/>
            <person name="Ni X."/>
            <person name="Tian J."/>
            <person name="Zhou Y."/>
            <person name="Sheng Y."/>
            <person name="Liu T."/>
            <person name="Pan Y."/>
            <person name="Xia L."/>
            <person name="Li J."/>
            <person name="Zhao F."/>
            <person name="Cao W."/>
        </authorList>
    </citation>
    <scope>NUCLEOTIDE SEQUENCE</scope>
    <source>
        <strain evidence="1">Dsil-2018</strain>
    </source>
</reference>
<gene>
    <name evidence="1" type="ORF">HPB49_003444</name>
</gene>
<dbReference type="Proteomes" id="UP000821865">
    <property type="component" value="Chromosome 2"/>
</dbReference>
<sequence>MSIDGVCWATWDYLMSQPSLRGMWLCLPRSLGSRLASSDSTQVVDYVPEDADAALRDPDEAKKEKQLAEVITIDTPMDISSLTGVPEEHIKTRRVRIFIPARNAMQSGTYNTHKWKMEFDIRERWENPLMGWSSTGDPLSNMNLDFASKESAMAFCEKNGWEYYVDEPAPKRPPRRNYGDNFSWNKRTRVSTK</sequence>
<protein>
    <submittedName>
        <fullName evidence="1">Uncharacterized protein</fullName>
    </submittedName>
</protein>
<comment type="caution">
    <text evidence="1">The sequence shown here is derived from an EMBL/GenBank/DDBJ whole genome shotgun (WGS) entry which is preliminary data.</text>
</comment>
<dbReference type="EMBL" id="CM023471">
    <property type="protein sequence ID" value="KAH7965114.1"/>
    <property type="molecule type" value="Genomic_DNA"/>
</dbReference>
<name>A0ACB8DA52_DERSI</name>
<organism evidence="1 2">
    <name type="scientific">Dermacentor silvarum</name>
    <name type="common">Tick</name>
    <dbReference type="NCBI Taxonomy" id="543639"/>
    <lineage>
        <taxon>Eukaryota</taxon>
        <taxon>Metazoa</taxon>
        <taxon>Ecdysozoa</taxon>
        <taxon>Arthropoda</taxon>
        <taxon>Chelicerata</taxon>
        <taxon>Arachnida</taxon>
        <taxon>Acari</taxon>
        <taxon>Parasitiformes</taxon>
        <taxon>Ixodida</taxon>
        <taxon>Ixodoidea</taxon>
        <taxon>Ixodidae</taxon>
        <taxon>Rhipicephalinae</taxon>
        <taxon>Dermacentor</taxon>
    </lineage>
</organism>
<evidence type="ECO:0000313" key="1">
    <source>
        <dbReference type="EMBL" id="KAH7965114.1"/>
    </source>
</evidence>
<evidence type="ECO:0000313" key="2">
    <source>
        <dbReference type="Proteomes" id="UP000821865"/>
    </source>
</evidence>
<accession>A0ACB8DA52</accession>